<feature type="domain" description="Helix-hairpin-helix DNA-binding motif class 1" evidence="7">
    <location>
        <begin position="73"/>
        <end position="92"/>
    </location>
</feature>
<dbReference type="InterPro" id="IPR011114">
    <property type="entry name" value="RuvA_C"/>
</dbReference>
<dbReference type="Gene3D" id="1.10.8.10">
    <property type="entry name" value="DNA helicase RuvA subunit, C-terminal domain"/>
    <property type="match status" value="1"/>
</dbReference>
<comment type="function">
    <text evidence="6">The RuvA-RuvB-RuvC complex processes Holliday junction (HJ) DNA during genetic recombination and DNA repair, while the RuvA-RuvB complex plays an important role in the rescue of blocked DNA replication forks via replication fork reversal (RFR). RuvA specifically binds to HJ cruciform DNA, conferring on it an open structure. The RuvB hexamer acts as an ATP-dependent pump, pulling dsDNA into and through the RuvAB complex. HJ branch migration allows RuvC to scan DNA until it finds its consensus sequence, where it cleaves and resolves the cruciform DNA.</text>
</comment>
<dbReference type="GO" id="GO:0006281">
    <property type="term" value="P:DNA repair"/>
    <property type="evidence" value="ECO:0007669"/>
    <property type="project" value="UniProtKB-UniRule"/>
</dbReference>
<keyword evidence="3 6" id="KW-0238">DNA-binding</keyword>
<dbReference type="InterPro" id="IPR010994">
    <property type="entry name" value="RuvA_2-like"/>
</dbReference>
<dbReference type="STRING" id="28176.CF66_0180"/>
<evidence type="ECO:0000313" key="9">
    <source>
        <dbReference type="Proteomes" id="UP000053688"/>
    </source>
</evidence>
<dbReference type="Gene3D" id="2.40.50.140">
    <property type="entry name" value="Nucleic acid-binding proteins"/>
    <property type="match status" value="1"/>
</dbReference>
<dbReference type="InterPro" id="IPR003583">
    <property type="entry name" value="Hlx-hairpin-Hlx_DNA-bd_motif"/>
</dbReference>
<dbReference type="GO" id="GO:0009379">
    <property type="term" value="C:Holliday junction helicase complex"/>
    <property type="evidence" value="ECO:0007669"/>
    <property type="project" value="InterPro"/>
</dbReference>
<dbReference type="Gene3D" id="1.10.150.20">
    <property type="entry name" value="5' to 3' exonuclease, C-terminal subdomain"/>
    <property type="match status" value="1"/>
</dbReference>
<keyword evidence="5 6" id="KW-0234">DNA repair</keyword>
<dbReference type="CDD" id="cd14332">
    <property type="entry name" value="UBA_RuvA_C"/>
    <property type="match status" value="1"/>
</dbReference>
<evidence type="ECO:0000256" key="6">
    <source>
        <dbReference type="HAMAP-Rule" id="MF_00031"/>
    </source>
</evidence>
<evidence type="ECO:0000256" key="5">
    <source>
        <dbReference type="ARBA" id="ARBA00023204"/>
    </source>
</evidence>
<dbReference type="InterPro" id="IPR036267">
    <property type="entry name" value="RuvA_C_sf"/>
</dbReference>
<dbReference type="InterPro" id="IPR013849">
    <property type="entry name" value="DNA_helicase_Holl-junc_RuvA_I"/>
</dbReference>
<keyword evidence="1 6" id="KW-0963">Cytoplasm</keyword>
<evidence type="ECO:0000259" key="7">
    <source>
        <dbReference type="SMART" id="SM00278"/>
    </source>
</evidence>
<comment type="caution">
    <text evidence="8">The sequence shown here is derived from an EMBL/GenBank/DDBJ whole genome shotgun (WGS) entry which is preliminary data.</text>
</comment>
<reference evidence="8 9" key="1">
    <citation type="journal article" date="2014" name="Environ. Microbiol.">
        <title>Genomic signatures of obligate host dependence in the luminous bacterial symbiont of a vertebrate.</title>
        <authorList>
            <person name="Hendry T.A."/>
            <person name="de Wet J.R."/>
            <person name="Dunlap P.V."/>
        </authorList>
    </citation>
    <scope>NUCLEOTIDE SEQUENCE [LARGE SCALE GENOMIC DNA]</scope>
    <source>
        <strain evidence="8 9">Akat1</strain>
    </source>
</reference>
<dbReference type="GO" id="GO:0048476">
    <property type="term" value="C:Holliday junction resolvase complex"/>
    <property type="evidence" value="ECO:0007669"/>
    <property type="project" value="UniProtKB-UniRule"/>
</dbReference>
<sequence length="207" mass="22885">MIGRLHGILLEKRPPELLMDVNGVGYEMQMPISCFDNLPNVGRKVIIYTHFIIRGDAQLLYGFNTLKERALFREVIKTNGIGPKLGLNILYKMSASQFISCVAREDISALLELPGVGKKTAKRLILEMKDRLKDGNFEGPINSILNESALNKKLALSQVHAHAQEEAISALLALGYKPMKASKIVSQIAKPDMTSECLVYAALKSMS</sequence>
<dbReference type="SUPFAM" id="SSF50249">
    <property type="entry name" value="Nucleic acid-binding proteins"/>
    <property type="match status" value="1"/>
</dbReference>
<keyword evidence="9" id="KW-1185">Reference proteome</keyword>
<dbReference type="InterPro" id="IPR000085">
    <property type="entry name" value="RuvA"/>
</dbReference>
<dbReference type="Pfam" id="PF14520">
    <property type="entry name" value="HHH_5"/>
    <property type="match status" value="1"/>
</dbReference>
<dbReference type="GO" id="GO:0000400">
    <property type="term" value="F:four-way junction DNA binding"/>
    <property type="evidence" value="ECO:0007669"/>
    <property type="project" value="UniProtKB-UniRule"/>
</dbReference>
<dbReference type="GO" id="GO:0009378">
    <property type="term" value="F:four-way junction helicase activity"/>
    <property type="evidence" value="ECO:0007669"/>
    <property type="project" value="InterPro"/>
</dbReference>
<keyword evidence="8" id="KW-0347">Helicase</keyword>
<protein>
    <recommendedName>
        <fullName evidence="6">Holliday junction branch migration complex subunit RuvA</fullName>
    </recommendedName>
</protein>
<feature type="domain" description="Helix-hairpin-helix DNA-binding motif class 1" evidence="7">
    <location>
        <begin position="108"/>
        <end position="127"/>
    </location>
</feature>
<dbReference type="GO" id="GO:0006310">
    <property type="term" value="P:DNA recombination"/>
    <property type="evidence" value="ECO:0007669"/>
    <property type="project" value="UniProtKB-UniRule"/>
</dbReference>
<feature type="region of interest" description="Domain III" evidence="6">
    <location>
        <begin position="159"/>
        <end position="207"/>
    </location>
</feature>
<dbReference type="GO" id="GO:0005524">
    <property type="term" value="F:ATP binding"/>
    <property type="evidence" value="ECO:0007669"/>
    <property type="project" value="InterPro"/>
</dbReference>
<dbReference type="Pfam" id="PF07499">
    <property type="entry name" value="RuvA_C"/>
    <property type="match status" value="1"/>
</dbReference>
<dbReference type="AlphaFoldDB" id="S3EGY0"/>
<comment type="subcellular location">
    <subcellularLocation>
        <location evidence="6">Cytoplasm</location>
    </subcellularLocation>
</comment>
<dbReference type="SUPFAM" id="SSF47781">
    <property type="entry name" value="RuvA domain 2-like"/>
    <property type="match status" value="1"/>
</dbReference>
<keyword evidence="2 6" id="KW-0227">DNA damage</keyword>
<dbReference type="EMBL" id="AMSD01000002">
    <property type="protein sequence ID" value="EPE37423.1"/>
    <property type="molecule type" value="Genomic_DNA"/>
</dbReference>
<dbReference type="SUPFAM" id="SSF46929">
    <property type="entry name" value="DNA helicase RuvA subunit, C-terminal domain"/>
    <property type="match status" value="1"/>
</dbReference>
<evidence type="ECO:0000256" key="3">
    <source>
        <dbReference type="ARBA" id="ARBA00023125"/>
    </source>
</evidence>
<keyword evidence="8" id="KW-0547">Nucleotide-binding</keyword>
<keyword evidence="8" id="KW-0067">ATP-binding</keyword>
<comment type="caution">
    <text evidence="6">Lacks conserved residue(s) required for the propagation of feature annotation.</text>
</comment>
<comment type="subunit">
    <text evidence="6">Homotetramer. Forms an RuvA(8)-RuvB(12)-Holliday junction (HJ) complex. HJ DNA is sandwiched between 2 RuvA tetramers; dsDNA enters through RuvA and exits via RuvB. An RuvB hexamer assembles on each DNA strand where it exits the tetramer. Each RuvB hexamer is contacted by two RuvA subunits (via domain III) on 2 adjacent RuvB subunits; this complex drives branch migration. In the full resolvosome a probable DNA-RuvA(4)-RuvB(12)-RuvC(2) complex forms which resolves the HJ.</text>
</comment>
<evidence type="ECO:0000256" key="4">
    <source>
        <dbReference type="ARBA" id="ARBA00023172"/>
    </source>
</evidence>
<dbReference type="NCBIfam" id="TIGR00084">
    <property type="entry name" value="ruvA"/>
    <property type="match status" value="1"/>
</dbReference>
<gene>
    <name evidence="6 8" type="primary">ruvA</name>
    <name evidence="8" type="ORF">O1U_0725</name>
</gene>
<name>S3EGY0_9GAMM</name>
<dbReference type="GO" id="GO:0005737">
    <property type="term" value="C:cytoplasm"/>
    <property type="evidence" value="ECO:0007669"/>
    <property type="project" value="UniProtKB-SubCell"/>
</dbReference>
<evidence type="ECO:0000313" key="8">
    <source>
        <dbReference type="EMBL" id="EPE37423.1"/>
    </source>
</evidence>
<comment type="similarity">
    <text evidence="6">Belongs to the RuvA family.</text>
</comment>
<dbReference type="PATRIC" id="fig|1236703.3.peg.746"/>
<evidence type="ECO:0000256" key="2">
    <source>
        <dbReference type="ARBA" id="ARBA00022763"/>
    </source>
</evidence>
<dbReference type="SMART" id="SM00278">
    <property type="entry name" value="HhH1"/>
    <property type="match status" value="2"/>
</dbReference>
<comment type="domain">
    <text evidence="6">Has three domains with a flexible linker between the domains II and III and assumes an 'L' shape. Domain III is highly mobile and contacts RuvB.</text>
</comment>
<proteinExistence type="inferred from homology"/>
<keyword evidence="8" id="KW-0378">Hydrolase</keyword>
<accession>S3EGY0</accession>
<evidence type="ECO:0000256" key="1">
    <source>
        <dbReference type="ARBA" id="ARBA00022490"/>
    </source>
</evidence>
<keyword evidence="4 6" id="KW-0233">DNA recombination</keyword>
<dbReference type="HAMAP" id="MF_00031">
    <property type="entry name" value="DNA_HJ_migration_RuvA"/>
    <property type="match status" value="1"/>
</dbReference>
<feature type="region of interest" description="Domain I" evidence="6">
    <location>
        <begin position="1"/>
        <end position="64"/>
    </location>
</feature>
<dbReference type="Pfam" id="PF01330">
    <property type="entry name" value="RuvA_N"/>
    <property type="match status" value="1"/>
</dbReference>
<dbReference type="RefSeq" id="WP_016504055.1">
    <property type="nucleotide sequence ID" value="NZ_AMSD01000002.1"/>
</dbReference>
<dbReference type="InterPro" id="IPR012340">
    <property type="entry name" value="NA-bd_OB-fold"/>
</dbReference>
<dbReference type="eggNOG" id="COG0632">
    <property type="taxonomic scope" value="Bacteria"/>
</dbReference>
<organism evidence="8 9">
    <name type="scientific">Candidatus Photodesmus katoptron Akat1</name>
    <dbReference type="NCBI Taxonomy" id="1236703"/>
    <lineage>
        <taxon>Bacteria</taxon>
        <taxon>Pseudomonadati</taxon>
        <taxon>Pseudomonadota</taxon>
        <taxon>Gammaproteobacteria</taxon>
        <taxon>Vibrionales</taxon>
        <taxon>Vibrionaceae</taxon>
        <taxon>Candidatus Photodesmus</taxon>
    </lineage>
</organism>
<dbReference type="Proteomes" id="UP000053688">
    <property type="component" value="Unassembled WGS sequence"/>
</dbReference>